<dbReference type="InterPro" id="IPR020946">
    <property type="entry name" value="Flavin_mOase-like"/>
</dbReference>
<evidence type="ECO:0000313" key="8">
    <source>
        <dbReference type="EnsemblPlants" id="PNT63958"/>
    </source>
</evidence>
<name>A0A2K2CPI6_BRADI</name>
<dbReference type="GO" id="GO:0050661">
    <property type="term" value="F:NADP binding"/>
    <property type="evidence" value="ECO:0007669"/>
    <property type="project" value="InterPro"/>
</dbReference>
<comment type="catalytic activity">
    <reaction evidence="5">
        <text>indole-3-pyruvate + NADPH + O2 + H(+) = (indol-3-yl)acetate + CO2 + NADP(+) + H2O</text>
        <dbReference type="Rhea" id="RHEA:34331"/>
        <dbReference type="ChEBI" id="CHEBI:15377"/>
        <dbReference type="ChEBI" id="CHEBI:15378"/>
        <dbReference type="ChEBI" id="CHEBI:15379"/>
        <dbReference type="ChEBI" id="CHEBI:16526"/>
        <dbReference type="ChEBI" id="CHEBI:17640"/>
        <dbReference type="ChEBI" id="CHEBI:30854"/>
        <dbReference type="ChEBI" id="CHEBI:57783"/>
        <dbReference type="ChEBI" id="CHEBI:58349"/>
        <dbReference type="EC" id="1.14.13.168"/>
    </reaction>
</comment>
<evidence type="ECO:0000256" key="5">
    <source>
        <dbReference type="ARBA" id="ARBA00047707"/>
    </source>
</evidence>
<reference evidence="7" key="2">
    <citation type="submission" date="2017-06" db="EMBL/GenBank/DDBJ databases">
        <title>WGS assembly of Brachypodium distachyon.</title>
        <authorList>
            <consortium name="The International Brachypodium Initiative"/>
            <person name="Lucas S."/>
            <person name="Harmon-Smith M."/>
            <person name="Lail K."/>
            <person name="Tice H."/>
            <person name="Grimwood J."/>
            <person name="Bruce D."/>
            <person name="Barry K."/>
            <person name="Shu S."/>
            <person name="Lindquist E."/>
            <person name="Wang M."/>
            <person name="Pitluck S."/>
            <person name="Vogel J.P."/>
            <person name="Garvin D.F."/>
            <person name="Mockler T.C."/>
            <person name="Schmutz J."/>
            <person name="Rokhsar D."/>
            <person name="Bevan M.W."/>
        </authorList>
    </citation>
    <scope>NUCLEOTIDE SEQUENCE</scope>
    <source>
        <strain evidence="7">Bd21</strain>
    </source>
</reference>
<reference evidence="7 8" key="1">
    <citation type="journal article" date="2010" name="Nature">
        <title>Genome sequencing and analysis of the model grass Brachypodium distachyon.</title>
        <authorList>
            <consortium name="International Brachypodium Initiative"/>
        </authorList>
    </citation>
    <scope>NUCLEOTIDE SEQUENCE [LARGE SCALE GENOMIC DNA]</scope>
    <source>
        <strain evidence="7 8">Bd21</strain>
    </source>
</reference>
<dbReference type="GO" id="GO:0050660">
    <property type="term" value="F:flavin adenine dinucleotide binding"/>
    <property type="evidence" value="ECO:0007669"/>
    <property type="project" value="InterPro"/>
</dbReference>
<dbReference type="Pfam" id="PF00743">
    <property type="entry name" value="FMO-like"/>
    <property type="match status" value="1"/>
</dbReference>
<evidence type="ECO:0000256" key="1">
    <source>
        <dbReference type="ARBA" id="ARBA00009183"/>
    </source>
</evidence>
<accession>A0A2K2CPI6</accession>
<dbReference type="OrthoDB" id="752677at2759"/>
<dbReference type="AlphaFoldDB" id="A0A2K2CPI6"/>
<proteinExistence type="inferred from homology"/>
<comment type="similarity">
    <text evidence="1 6">Belongs to the FMO family.</text>
</comment>
<dbReference type="PRINTS" id="PR00469">
    <property type="entry name" value="PNDRDTASEII"/>
</dbReference>
<keyword evidence="2 6" id="KW-0285">Flavoprotein</keyword>
<evidence type="ECO:0000256" key="6">
    <source>
        <dbReference type="RuleBase" id="RU361177"/>
    </source>
</evidence>
<dbReference type="Gene3D" id="3.50.50.60">
    <property type="entry name" value="FAD/NAD(P)-binding domain"/>
    <property type="match status" value="1"/>
</dbReference>
<keyword evidence="9" id="KW-1185">Reference proteome</keyword>
<evidence type="ECO:0000313" key="7">
    <source>
        <dbReference type="EMBL" id="PNT63958.1"/>
    </source>
</evidence>
<evidence type="ECO:0000256" key="2">
    <source>
        <dbReference type="ARBA" id="ARBA00022630"/>
    </source>
</evidence>
<protein>
    <recommendedName>
        <fullName evidence="6">Flavin-containing monooxygenase</fullName>
        <ecNumber evidence="6">1.-.-.-</ecNumber>
    </recommendedName>
</protein>
<dbReference type="GO" id="GO:0004499">
    <property type="term" value="F:N,N-dimethylaniline monooxygenase activity"/>
    <property type="evidence" value="ECO:0007669"/>
    <property type="project" value="InterPro"/>
</dbReference>
<evidence type="ECO:0000256" key="4">
    <source>
        <dbReference type="ARBA" id="ARBA00023002"/>
    </source>
</evidence>
<keyword evidence="3 6" id="KW-0274">FAD</keyword>
<dbReference type="SUPFAM" id="SSF51905">
    <property type="entry name" value="FAD/NAD(P)-binding domain"/>
    <property type="match status" value="1"/>
</dbReference>
<organism evidence="7">
    <name type="scientific">Brachypodium distachyon</name>
    <name type="common">Purple false brome</name>
    <name type="synonym">Trachynia distachya</name>
    <dbReference type="NCBI Taxonomy" id="15368"/>
    <lineage>
        <taxon>Eukaryota</taxon>
        <taxon>Viridiplantae</taxon>
        <taxon>Streptophyta</taxon>
        <taxon>Embryophyta</taxon>
        <taxon>Tracheophyta</taxon>
        <taxon>Spermatophyta</taxon>
        <taxon>Magnoliopsida</taxon>
        <taxon>Liliopsida</taxon>
        <taxon>Poales</taxon>
        <taxon>Poaceae</taxon>
        <taxon>BOP clade</taxon>
        <taxon>Pooideae</taxon>
        <taxon>Stipodae</taxon>
        <taxon>Brachypodieae</taxon>
        <taxon>Brachypodium</taxon>
    </lineage>
</organism>
<dbReference type="GO" id="GO:0103075">
    <property type="term" value="F:indole-3-pyruvate monooxygenase activity"/>
    <property type="evidence" value="ECO:0007669"/>
    <property type="project" value="UniProtKB-EC"/>
</dbReference>
<dbReference type="EnsemblPlants" id="PNT63958">
    <property type="protein sequence ID" value="PNT63958"/>
    <property type="gene ID" value="BRADI_4g22715v3"/>
</dbReference>
<dbReference type="PANTHER" id="PTHR43539">
    <property type="entry name" value="FLAVIN-BINDING MONOOXYGENASE-LIKE PROTEIN (AFU_ORTHOLOGUE AFUA_4G09220)"/>
    <property type="match status" value="1"/>
</dbReference>
<comment type="cofactor">
    <cofactor evidence="6">
        <name>FAD</name>
        <dbReference type="ChEBI" id="CHEBI:57692"/>
    </cofactor>
</comment>
<dbReference type="EMBL" id="CM000883">
    <property type="protein sequence ID" value="PNT63958.1"/>
    <property type="molecule type" value="Genomic_DNA"/>
</dbReference>
<dbReference type="PANTHER" id="PTHR43539:SF30">
    <property type="entry name" value="OS11G0207700 PROTEIN"/>
    <property type="match status" value="1"/>
</dbReference>
<dbReference type="EC" id="1.-.-.-" evidence="6"/>
<gene>
    <name evidence="8" type="primary">LOC100835258</name>
    <name evidence="7" type="ORF">BRADI_4g22715v3</name>
</gene>
<evidence type="ECO:0000313" key="9">
    <source>
        <dbReference type="Proteomes" id="UP000008810"/>
    </source>
</evidence>
<keyword evidence="4 6" id="KW-0560">Oxidoreductase</keyword>
<reference evidence="8" key="3">
    <citation type="submission" date="2018-08" db="UniProtKB">
        <authorList>
            <consortium name="EnsemblPlants"/>
        </authorList>
    </citation>
    <scope>IDENTIFICATION</scope>
    <source>
        <strain evidence="8">cv. Bd21</strain>
    </source>
</reference>
<dbReference type="ExpressionAtlas" id="A0A2K2CPI6">
    <property type="expression patterns" value="baseline and differential"/>
</dbReference>
<dbReference type="InterPro" id="IPR036188">
    <property type="entry name" value="FAD/NAD-bd_sf"/>
</dbReference>
<dbReference type="InterPro" id="IPR050982">
    <property type="entry name" value="Auxin_biosynth/cation_transpt"/>
</dbReference>
<evidence type="ECO:0000256" key="3">
    <source>
        <dbReference type="ARBA" id="ARBA00022827"/>
    </source>
</evidence>
<dbReference type="Gramene" id="PNT63958">
    <property type="protein sequence ID" value="PNT63958"/>
    <property type="gene ID" value="BRADI_4g22715v3"/>
</dbReference>
<keyword evidence="6" id="KW-0503">Monooxygenase</keyword>
<sequence>MHDGAAAALAGAACVGFSPARSSVERGSRHRFFSFLFSFWEMRRRRPALHSTRHGGGVAARRNISDGKFWSIMARDMANGITVNFKTKFLVVASGANSVENIPLIPGLQDFPGEAIHSSCYKAGKSYSGRNMLVVGSGNSGMEIAYDLASHGANTSIVIRSPLHIMTKELIRLGMTLAHHLPLKLVDNILVMMANFIFKDLSRHGITRPKIGPMVLKSETGRSAVIDVGNFGLIKKGIIKVQGRVTDIKGNIVQFEHGNESSFDEIVFATGYKSTANIANFFNHFQK</sequence>
<dbReference type="Proteomes" id="UP000008810">
    <property type="component" value="Chromosome 4"/>
</dbReference>